<feature type="domain" description="DUF2268" evidence="2">
    <location>
        <begin position="163"/>
        <end position="279"/>
    </location>
</feature>
<evidence type="ECO:0000313" key="3">
    <source>
        <dbReference type="EMBL" id="TWT19069.1"/>
    </source>
</evidence>
<dbReference type="AlphaFoldDB" id="A0A5C5TZS6"/>
<dbReference type="InterPro" id="IPR018728">
    <property type="entry name" value="DUF2268"/>
</dbReference>
<feature type="signal peptide" evidence="1">
    <location>
        <begin position="1"/>
        <end position="22"/>
    </location>
</feature>
<keyword evidence="1" id="KW-0732">Signal</keyword>
<name>A0A5C5TZS6_9GAMM</name>
<evidence type="ECO:0000256" key="1">
    <source>
        <dbReference type="SAM" id="SignalP"/>
    </source>
</evidence>
<gene>
    <name evidence="3" type="ORF">FQY83_11905</name>
</gene>
<organism evidence="3 4">
    <name type="scientific">Luteimonas marina</name>
    <dbReference type="NCBI Taxonomy" id="488485"/>
    <lineage>
        <taxon>Bacteria</taxon>
        <taxon>Pseudomonadati</taxon>
        <taxon>Pseudomonadota</taxon>
        <taxon>Gammaproteobacteria</taxon>
        <taxon>Lysobacterales</taxon>
        <taxon>Lysobacteraceae</taxon>
        <taxon>Luteimonas</taxon>
    </lineage>
</organism>
<proteinExistence type="predicted"/>
<protein>
    <submittedName>
        <fullName evidence="3">Lytic murein transglycosylase</fullName>
    </submittedName>
</protein>
<dbReference type="Proteomes" id="UP000319980">
    <property type="component" value="Unassembled WGS sequence"/>
</dbReference>
<evidence type="ECO:0000313" key="4">
    <source>
        <dbReference type="Proteomes" id="UP000319980"/>
    </source>
</evidence>
<comment type="caution">
    <text evidence="3">The sequence shown here is derived from an EMBL/GenBank/DDBJ whole genome shotgun (WGS) entry which is preliminary data.</text>
</comment>
<evidence type="ECO:0000259" key="2">
    <source>
        <dbReference type="Pfam" id="PF10026"/>
    </source>
</evidence>
<keyword evidence="4" id="KW-1185">Reference proteome</keyword>
<dbReference type="Pfam" id="PF10026">
    <property type="entry name" value="DUF2268"/>
    <property type="match status" value="1"/>
</dbReference>
<accession>A0A5C5TZS6</accession>
<reference evidence="3 4" key="1">
    <citation type="journal article" date="2008" name="Int. J. Syst. Evol. Microbiol.">
        <title>Luteimonas marina sp. nov., isolated from seawater.</title>
        <authorList>
            <person name="Baik K.S."/>
            <person name="Park S.C."/>
            <person name="Kim M.S."/>
            <person name="Kim E.M."/>
            <person name="Park C."/>
            <person name="Chun J."/>
            <person name="Seong C.N."/>
        </authorList>
    </citation>
    <scope>NUCLEOTIDE SEQUENCE [LARGE SCALE GENOMIC DNA]</scope>
    <source>
        <strain evidence="3 4">FR1330</strain>
    </source>
</reference>
<sequence>MKTSMRTLFLAAVCSMFSASLAAATKPEIRTEDVTRFYALYDATGGRPSVEQLDAYLAEGSPSLKEFAQLRRVTGERIARQIEADPAMYENARQCLDVLPAVERRLATALASLSDLYPGADYPPVAIVVGRGRPVGIVNPSGATIGLEALCAADFMNPDPEDRFVYVVAHEYVHTQQAMARDQPEPGDPRATVLRMSLVEGAAEFVSELVSGGVGNARHAEWTRGRELEIESDFLADMQGTDLGPWMFNYHPGSDEPYDLGYWVGYRIVKAYYTQADDKRAALARIIDMEDPEAFLRESGWRPGMSLP</sequence>
<dbReference type="OrthoDB" id="6402335at2"/>
<feature type="chain" id="PRO_5022661382" evidence="1">
    <location>
        <begin position="23"/>
        <end position="308"/>
    </location>
</feature>
<dbReference type="EMBL" id="VOHK01000005">
    <property type="protein sequence ID" value="TWT19069.1"/>
    <property type="molecule type" value="Genomic_DNA"/>
</dbReference>